<comment type="caution">
    <text evidence="1">The sequence shown here is derived from an EMBL/GenBank/DDBJ whole genome shotgun (WGS) entry which is preliminary data.</text>
</comment>
<keyword evidence="2" id="KW-1185">Reference proteome</keyword>
<dbReference type="EMBL" id="CM042048">
    <property type="protein sequence ID" value="KAI3757507.1"/>
    <property type="molecule type" value="Genomic_DNA"/>
</dbReference>
<reference evidence="1 2" key="2">
    <citation type="journal article" date="2022" name="Mol. Ecol. Resour.">
        <title>The genomes of chicory, endive, great burdock and yacon provide insights into Asteraceae paleo-polyploidization history and plant inulin production.</title>
        <authorList>
            <person name="Fan W."/>
            <person name="Wang S."/>
            <person name="Wang H."/>
            <person name="Wang A."/>
            <person name="Jiang F."/>
            <person name="Liu H."/>
            <person name="Zhao H."/>
            <person name="Xu D."/>
            <person name="Zhang Y."/>
        </authorList>
    </citation>
    <scope>NUCLEOTIDE SEQUENCE [LARGE SCALE GENOMIC DNA]</scope>
    <source>
        <strain evidence="2">cv. Niubang</strain>
    </source>
</reference>
<dbReference type="Proteomes" id="UP001055879">
    <property type="component" value="Linkage Group LG02"/>
</dbReference>
<sequence>MEEEQRTHQNPFRDLTEAVVEATDTPTVYSQFLCYLKAIPPNHPQARSGHRLQKKVLLEHHHNFQKPPLRKMRYPKLHKPPQSRCPRLLPTN</sequence>
<gene>
    <name evidence="1" type="ORF">L6452_05047</name>
</gene>
<protein>
    <submittedName>
        <fullName evidence="1">Uncharacterized protein</fullName>
    </submittedName>
</protein>
<organism evidence="1 2">
    <name type="scientific">Arctium lappa</name>
    <name type="common">Greater burdock</name>
    <name type="synonym">Lappa major</name>
    <dbReference type="NCBI Taxonomy" id="4217"/>
    <lineage>
        <taxon>Eukaryota</taxon>
        <taxon>Viridiplantae</taxon>
        <taxon>Streptophyta</taxon>
        <taxon>Embryophyta</taxon>
        <taxon>Tracheophyta</taxon>
        <taxon>Spermatophyta</taxon>
        <taxon>Magnoliopsida</taxon>
        <taxon>eudicotyledons</taxon>
        <taxon>Gunneridae</taxon>
        <taxon>Pentapetalae</taxon>
        <taxon>asterids</taxon>
        <taxon>campanulids</taxon>
        <taxon>Asterales</taxon>
        <taxon>Asteraceae</taxon>
        <taxon>Carduoideae</taxon>
        <taxon>Cardueae</taxon>
        <taxon>Arctiinae</taxon>
        <taxon>Arctium</taxon>
    </lineage>
</organism>
<evidence type="ECO:0000313" key="1">
    <source>
        <dbReference type="EMBL" id="KAI3757507.1"/>
    </source>
</evidence>
<reference evidence="2" key="1">
    <citation type="journal article" date="2022" name="Mol. Ecol. Resour.">
        <title>The genomes of chicory, endive, great burdock and yacon provide insights into Asteraceae palaeo-polyploidization history and plant inulin production.</title>
        <authorList>
            <person name="Fan W."/>
            <person name="Wang S."/>
            <person name="Wang H."/>
            <person name="Wang A."/>
            <person name="Jiang F."/>
            <person name="Liu H."/>
            <person name="Zhao H."/>
            <person name="Xu D."/>
            <person name="Zhang Y."/>
        </authorList>
    </citation>
    <scope>NUCLEOTIDE SEQUENCE [LARGE SCALE GENOMIC DNA]</scope>
    <source>
        <strain evidence="2">cv. Niubang</strain>
    </source>
</reference>
<accession>A0ACB9EFA6</accession>
<evidence type="ECO:0000313" key="2">
    <source>
        <dbReference type="Proteomes" id="UP001055879"/>
    </source>
</evidence>
<name>A0ACB9EFA6_ARCLA</name>
<proteinExistence type="predicted"/>